<accession>A0ABX9IGH8</accession>
<evidence type="ECO:0000256" key="1">
    <source>
        <dbReference type="SAM" id="MobiDB-lite"/>
    </source>
</evidence>
<dbReference type="Proteomes" id="UP000256491">
    <property type="component" value="Unassembled WGS sequence"/>
</dbReference>
<reference evidence="2 3" key="1">
    <citation type="journal article" date="2010" name="Syst. Appl. Microbiol.">
        <title>Four new species of Chryseobacterium from the rhizosphere of coastal sand dune plants, Chryseobacterium elymi sp. nov., Chryseobacterium hagamense sp. nov., Chryseobacterium lathyri sp. nov. and Chryseobacterium rhizosphaerae sp. nov.</title>
        <authorList>
            <person name="Cho S.H."/>
            <person name="Lee K.S."/>
            <person name="Shin D.S."/>
            <person name="Han J.H."/>
            <person name="Park K.S."/>
            <person name="Lee C.H."/>
            <person name="Park K.H."/>
            <person name="Kim S.B."/>
        </authorList>
    </citation>
    <scope>NUCLEOTIDE SEQUENCE [LARGE SCALE GENOMIC DNA]</scope>
    <source>
        <strain evidence="2 3">KCTC 22548</strain>
    </source>
</reference>
<feature type="region of interest" description="Disordered" evidence="1">
    <location>
        <begin position="1"/>
        <end position="20"/>
    </location>
</feature>
<proteinExistence type="predicted"/>
<comment type="caution">
    <text evidence="2">The sequence shown here is derived from an EMBL/GenBank/DDBJ whole genome shotgun (WGS) entry which is preliminary data.</text>
</comment>
<evidence type="ECO:0000313" key="2">
    <source>
        <dbReference type="EMBL" id="REC73315.1"/>
    </source>
</evidence>
<gene>
    <name evidence="2" type="ORF">DRF57_17520</name>
</gene>
<organism evidence="2 3">
    <name type="scientific">Chryseobacterium rhizosphaerae</name>
    <dbReference type="NCBI Taxonomy" id="395937"/>
    <lineage>
        <taxon>Bacteria</taxon>
        <taxon>Pseudomonadati</taxon>
        <taxon>Bacteroidota</taxon>
        <taxon>Flavobacteriia</taxon>
        <taxon>Flavobacteriales</taxon>
        <taxon>Weeksellaceae</taxon>
        <taxon>Chryseobacterium group</taxon>
        <taxon>Chryseobacterium</taxon>
    </lineage>
</organism>
<name>A0ABX9IGH8_9FLAO</name>
<protein>
    <recommendedName>
        <fullName evidence="4">DUF4329 domain-containing protein</fullName>
    </recommendedName>
</protein>
<feature type="non-terminal residue" evidence="2">
    <location>
        <position position="1"/>
    </location>
</feature>
<dbReference type="EMBL" id="QNUF01000024">
    <property type="protein sequence ID" value="REC73315.1"/>
    <property type="molecule type" value="Genomic_DNA"/>
</dbReference>
<evidence type="ECO:0000313" key="3">
    <source>
        <dbReference type="Proteomes" id="UP000256491"/>
    </source>
</evidence>
<keyword evidence="3" id="KW-1185">Reference proteome</keyword>
<sequence>VGSGSNTDIPEIIVGPPRGGGGMYFPPYDGGGGCTACPPDQGSPSGECPKYGGCSSNGGGGIVNTPPVSTKDPCEKLKSQALNPNFKAKINTLESNLDKKKETGYVEKTNGSFEYKDNASATEDTNSLTLGDPTPDMKGYMHTHPNDFEDSEGNMRIGFKIFSPADVIYFNQMISNAQANGTPLDDIYAVMVSGKGNYQIRFTGNANQIKTTYTNTKTEYREMYKKYFEKYKDRSDEMNFLKFMEEKMYVKGVNLVKIEKDGTITKKTLNTDKSGVTNSPCS</sequence>
<evidence type="ECO:0008006" key="4">
    <source>
        <dbReference type="Google" id="ProtNLM"/>
    </source>
</evidence>